<dbReference type="GO" id="GO:0003677">
    <property type="term" value="F:DNA binding"/>
    <property type="evidence" value="ECO:0007669"/>
    <property type="project" value="InterPro"/>
</dbReference>
<dbReference type="InterPro" id="IPR002559">
    <property type="entry name" value="Transposase_11"/>
</dbReference>
<dbReference type="GO" id="GO:0006313">
    <property type="term" value="P:DNA transposition"/>
    <property type="evidence" value="ECO:0007669"/>
    <property type="project" value="InterPro"/>
</dbReference>
<reference evidence="2" key="1">
    <citation type="journal article" date="2015" name="Nature">
        <title>Complex archaea that bridge the gap between prokaryotes and eukaryotes.</title>
        <authorList>
            <person name="Spang A."/>
            <person name="Saw J.H."/>
            <person name="Jorgensen S.L."/>
            <person name="Zaremba-Niedzwiedzka K."/>
            <person name="Martijn J."/>
            <person name="Lind A.E."/>
            <person name="van Eijk R."/>
            <person name="Schleper C."/>
            <person name="Guy L."/>
            <person name="Ettema T.J."/>
        </authorList>
    </citation>
    <scope>NUCLEOTIDE SEQUENCE</scope>
</reference>
<organism evidence="2">
    <name type="scientific">marine sediment metagenome</name>
    <dbReference type="NCBI Taxonomy" id="412755"/>
    <lineage>
        <taxon>unclassified sequences</taxon>
        <taxon>metagenomes</taxon>
        <taxon>ecological metagenomes</taxon>
    </lineage>
</organism>
<name>A0A0F9GLF5_9ZZZZ</name>
<proteinExistence type="predicted"/>
<dbReference type="EMBL" id="LAZR01019770">
    <property type="protein sequence ID" value="KKL91306.1"/>
    <property type="molecule type" value="Genomic_DNA"/>
</dbReference>
<comment type="caution">
    <text evidence="2">The sequence shown here is derived from an EMBL/GenBank/DDBJ whole genome shotgun (WGS) entry which is preliminary data.</text>
</comment>
<accession>A0A0F9GLF5</accession>
<feature type="domain" description="Transposase IS4-like" evidence="1">
    <location>
        <begin position="258"/>
        <end position="393"/>
    </location>
</feature>
<evidence type="ECO:0000259" key="1">
    <source>
        <dbReference type="Pfam" id="PF01609"/>
    </source>
</evidence>
<dbReference type="Pfam" id="PF01609">
    <property type="entry name" value="DDE_Tnp_1"/>
    <property type="match status" value="1"/>
</dbReference>
<protein>
    <recommendedName>
        <fullName evidence="1">Transposase IS4-like domain-containing protein</fullName>
    </recommendedName>
</protein>
<dbReference type="GO" id="GO:0004803">
    <property type="term" value="F:transposase activity"/>
    <property type="evidence" value="ECO:0007669"/>
    <property type="project" value="InterPro"/>
</dbReference>
<dbReference type="AlphaFoldDB" id="A0A0F9GLF5"/>
<evidence type="ECO:0000313" key="2">
    <source>
        <dbReference type="EMBL" id="KKL91306.1"/>
    </source>
</evidence>
<gene>
    <name evidence="2" type="ORF">LCGC14_1896000</name>
</gene>
<sequence length="579" mass="64649">MPSIVKFPYIDDYYQDIIINEFKGIQDQARELSIRYQNKSGTTMTPDRILQFALMTVFQIVFGLTKSGVSSLLASKNAEKIRDYVERMDKKFPGGSTADKRMGQIYEVCKSELMGLAGRVQDGFYTTVGNQVRDAFAAEYRSKRCAMTPPPECFIGLVAPSKLFPDLTVEERGILIPFFNAKMYLRAKRISGTAELVGDLKTPSFNGTMTFPLAGKLGFFGGPPGQNAFYAAFRDLERMAVDIDEILNDKLAHLEMFDLSVVSVDSTNVPVDNRDKTGSIGTGSRGTFFGHKSSIACDARCFPLHCELDTGHRSDLKMFSDTIIPVKDLANRSGEDIWCVVADAAYSDLSVLSQVESMNAVPIVDINPKNSVLLKGLKEKGIELRKFTKKALKAASRDLKLKIRDKLRSISQKRGSSLPVDEKKSILGSLTRLVGERILLKGLSTKELQTAGQLRRELLAIRRQIRLSGTPYEKEVGLSALAYGTIEWLLIYSIRGQNEGINGLLKKRGDLIGDGQHTSWLIGRKTLSSRHTMDSVGIKHVAVVKFIVTGQQDHFLRVIHNWRRSKRFFCLCVLIIFCR</sequence>